<dbReference type="Proteomes" id="UP000320772">
    <property type="component" value="Unassembled WGS sequence"/>
</dbReference>
<sequence length="56" mass="6449">MNRRDFLKLNTQVAYPWPVEQLMPDDVSDLSLDEQIYSATFIGSFVIGRDEIGDEL</sequence>
<organism evidence="1 2">
    <name type="scientific">Gluconobacter roseus NBRC 3990</name>
    <dbReference type="NCBI Taxonomy" id="1307950"/>
    <lineage>
        <taxon>Bacteria</taxon>
        <taxon>Pseudomonadati</taxon>
        <taxon>Pseudomonadota</taxon>
        <taxon>Alphaproteobacteria</taxon>
        <taxon>Acetobacterales</taxon>
        <taxon>Acetobacteraceae</taxon>
        <taxon>Gluconobacter</taxon>
    </lineage>
</organism>
<evidence type="ECO:0000313" key="1">
    <source>
        <dbReference type="EMBL" id="GEB03366.1"/>
    </source>
</evidence>
<protein>
    <submittedName>
        <fullName evidence="1">Uncharacterized protein</fullName>
    </submittedName>
</protein>
<proteinExistence type="predicted"/>
<dbReference type="RefSeq" id="WP_156053204.1">
    <property type="nucleotide sequence ID" value="NZ_BAQZ01000037.1"/>
</dbReference>
<name>A0A4Y3M5N7_9PROT</name>
<reference evidence="1 2" key="1">
    <citation type="submission" date="2019-06" db="EMBL/GenBank/DDBJ databases">
        <title>Whole genome shotgun sequence of Gluconobacter roseus NBRC 3990.</title>
        <authorList>
            <person name="Hosoyama A."/>
            <person name="Uohara A."/>
            <person name="Ohji S."/>
            <person name="Ichikawa N."/>
        </authorList>
    </citation>
    <scope>NUCLEOTIDE SEQUENCE [LARGE SCALE GENOMIC DNA]</scope>
    <source>
        <strain evidence="1 2">NBRC 3990</strain>
    </source>
</reference>
<keyword evidence="2" id="KW-1185">Reference proteome</keyword>
<dbReference type="EMBL" id="BJLY01000002">
    <property type="protein sequence ID" value="GEB03366.1"/>
    <property type="molecule type" value="Genomic_DNA"/>
</dbReference>
<comment type="caution">
    <text evidence="1">The sequence shown here is derived from an EMBL/GenBank/DDBJ whole genome shotgun (WGS) entry which is preliminary data.</text>
</comment>
<evidence type="ECO:0000313" key="2">
    <source>
        <dbReference type="Proteomes" id="UP000320772"/>
    </source>
</evidence>
<accession>A0A4Y3M5N7</accession>
<dbReference type="AlphaFoldDB" id="A0A4Y3M5N7"/>
<gene>
    <name evidence="1" type="ORF">GRO01_09420</name>
</gene>